<sequence>MMKRLDHGFGHASWCVAFSKPHLQVLPTLHSYHDPLLLHYGSSVSGREDRPFKFFAASADHRDYGEVVRLAWTSQFSLASRLHEVRTESLNFNRSVFGDICRRKRHLMA</sequence>
<dbReference type="Proteomes" id="UP001359559">
    <property type="component" value="Unassembled WGS sequence"/>
</dbReference>
<gene>
    <name evidence="1" type="ORF">RJT34_10225</name>
</gene>
<keyword evidence="2" id="KW-1185">Reference proteome</keyword>
<reference evidence="1 2" key="1">
    <citation type="submission" date="2024-01" db="EMBL/GenBank/DDBJ databases">
        <title>The genomes of 5 underutilized Papilionoideae crops provide insights into root nodulation and disease resistance.</title>
        <authorList>
            <person name="Yuan L."/>
        </authorList>
    </citation>
    <scope>NUCLEOTIDE SEQUENCE [LARGE SCALE GENOMIC DNA]</scope>
    <source>
        <strain evidence="1">LY-2023</strain>
        <tissue evidence="1">Leaf</tissue>
    </source>
</reference>
<dbReference type="AlphaFoldDB" id="A0AAN9PVJ8"/>
<comment type="caution">
    <text evidence="1">The sequence shown here is derived from an EMBL/GenBank/DDBJ whole genome shotgun (WGS) entry which is preliminary data.</text>
</comment>
<organism evidence="1 2">
    <name type="scientific">Clitoria ternatea</name>
    <name type="common">Butterfly pea</name>
    <dbReference type="NCBI Taxonomy" id="43366"/>
    <lineage>
        <taxon>Eukaryota</taxon>
        <taxon>Viridiplantae</taxon>
        <taxon>Streptophyta</taxon>
        <taxon>Embryophyta</taxon>
        <taxon>Tracheophyta</taxon>
        <taxon>Spermatophyta</taxon>
        <taxon>Magnoliopsida</taxon>
        <taxon>eudicotyledons</taxon>
        <taxon>Gunneridae</taxon>
        <taxon>Pentapetalae</taxon>
        <taxon>rosids</taxon>
        <taxon>fabids</taxon>
        <taxon>Fabales</taxon>
        <taxon>Fabaceae</taxon>
        <taxon>Papilionoideae</taxon>
        <taxon>50 kb inversion clade</taxon>
        <taxon>NPAAA clade</taxon>
        <taxon>indigoferoid/millettioid clade</taxon>
        <taxon>Phaseoleae</taxon>
        <taxon>Clitoria</taxon>
    </lineage>
</organism>
<evidence type="ECO:0000313" key="2">
    <source>
        <dbReference type="Proteomes" id="UP001359559"/>
    </source>
</evidence>
<evidence type="ECO:0000313" key="1">
    <source>
        <dbReference type="EMBL" id="KAK7311837.1"/>
    </source>
</evidence>
<accession>A0AAN9PVJ8</accession>
<dbReference type="EMBL" id="JAYKXN010000002">
    <property type="protein sequence ID" value="KAK7311837.1"/>
    <property type="molecule type" value="Genomic_DNA"/>
</dbReference>
<name>A0AAN9PVJ8_CLITE</name>
<proteinExistence type="predicted"/>
<protein>
    <submittedName>
        <fullName evidence="1">Uncharacterized protein</fullName>
    </submittedName>
</protein>